<dbReference type="RefSeq" id="XP_025554368.1">
    <property type="nucleotide sequence ID" value="XM_025697536.1"/>
</dbReference>
<feature type="domain" description="DUF4246" evidence="2">
    <location>
        <begin position="16"/>
        <end position="88"/>
    </location>
</feature>
<dbReference type="PANTHER" id="PTHR33119:SF1">
    <property type="entry name" value="FE2OG DIOXYGENASE DOMAIN-CONTAINING PROTEIN"/>
    <property type="match status" value="1"/>
</dbReference>
<dbReference type="EMBL" id="KZ824272">
    <property type="protein sequence ID" value="RAL15214.1"/>
    <property type="molecule type" value="Genomic_DNA"/>
</dbReference>
<proteinExistence type="predicted"/>
<dbReference type="InterPro" id="IPR025340">
    <property type="entry name" value="DUF4246"/>
</dbReference>
<dbReference type="PANTHER" id="PTHR33119">
    <property type="entry name" value="IFI3P"/>
    <property type="match status" value="1"/>
</dbReference>
<dbReference type="Pfam" id="PF14033">
    <property type="entry name" value="DUF4246"/>
    <property type="match status" value="1"/>
</dbReference>
<gene>
    <name evidence="3" type="ORF">BO97DRAFT_432395</name>
</gene>
<dbReference type="Proteomes" id="UP000248961">
    <property type="component" value="Unassembled WGS sequence"/>
</dbReference>
<protein>
    <submittedName>
        <fullName evidence="3">Uncharacterized protein</fullName>
    </submittedName>
</protein>
<sequence>MSSIKFDNTGNGQLHVPGFHDIPVDYELPVGQRFAHGALPDWSESRGRAIRLTQPEVLMLRIMEMLTERQNWEVDVFDEGIVQQWYREILVQFQARSGPDEWGDMSIDLDLITSKTWDWCIAELRDKAVSFREKDYIITLNADSGVCKSAVLVNEDLQKELQAAFQPLLQETPGYHDLVDPDLYMLVYGRTAVLSQGGQVTMTAAGISYPTTSSDVHVAPSLQHPIDTWTTQHGRPPRDDSIGPFYRWSHRCQWLPCEVDFVSPEGTNVRITSYINNLHPRNGKAYAAIEKLISACIEPWNDILIRDPVSRYPPRIRTYGFVTTGLNEPYNQLGSEVLGWRQCKHWPRPTWAMDCEKIKQYLAIPEPDLKFRIIDDDPSEPVYPKDLLGFMTPEMWKSVEQVQEVVSEKRFRLHSFQYPEPGVSYSYDEWKLGKTAQPIVDHDHQYQSVCLQNQFRNQGLQVIVRVSSIELTAEQAIFSGDDDYHVDGLLNEHVVATARYYYDVENITEARISFQQEVDLDAFEITLEPHAMQKIFGLPRTDEDPATFGDAPPKLQTLGSVTATHQGCFLAWPNTLRYRTLPFSLQDPHLSGHQRFVTIWLVDPHYRICSSRNVPPQQHAWWREDTMFDQLGSQFGLPQELRDLIMRATGDWPMGLDEAVGFKEQSVVERERAICAQSQEVRTHDFWLPIQLGEQG</sequence>
<dbReference type="VEuPathDB" id="FungiDB:BO97DRAFT_432395"/>
<dbReference type="InterPro" id="IPR049192">
    <property type="entry name" value="DUF4246_C"/>
</dbReference>
<keyword evidence="4" id="KW-1185">Reference proteome</keyword>
<dbReference type="Pfam" id="PF21666">
    <property type="entry name" value="DUF4246_N"/>
    <property type="match status" value="1"/>
</dbReference>
<organism evidence="3 4">
    <name type="scientific">Aspergillus homomorphus (strain CBS 101889)</name>
    <dbReference type="NCBI Taxonomy" id="1450537"/>
    <lineage>
        <taxon>Eukaryota</taxon>
        <taxon>Fungi</taxon>
        <taxon>Dikarya</taxon>
        <taxon>Ascomycota</taxon>
        <taxon>Pezizomycotina</taxon>
        <taxon>Eurotiomycetes</taxon>
        <taxon>Eurotiomycetidae</taxon>
        <taxon>Eurotiales</taxon>
        <taxon>Aspergillaceae</taxon>
        <taxon>Aspergillus</taxon>
        <taxon>Aspergillus subgen. Circumdati</taxon>
    </lineage>
</organism>
<accession>A0A395IAN6</accession>
<dbReference type="GeneID" id="37201825"/>
<dbReference type="STRING" id="1450537.A0A395IAN6"/>
<evidence type="ECO:0000313" key="4">
    <source>
        <dbReference type="Proteomes" id="UP000248961"/>
    </source>
</evidence>
<dbReference type="AlphaFoldDB" id="A0A395IAN6"/>
<dbReference type="InterPro" id="IPR049207">
    <property type="entry name" value="DUF4246_N"/>
</dbReference>
<evidence type="ECO:0000313" key="3">
    <source>
        <dbReference type="EMBL" id="RAL15214.1"/>
    </source>
</evidence>
<feature type="domain" description="DUF4246" evidence="1">
    <location>
        <begin position="115"/>
        <end position="624"/>
    </location>
</feature>
<evidence type="ECO:0000259" key="1">
    <source>
        <dbReference type="Pfam" id="PF14033"/>
    </source>
</evidence>
<reference evidence="3 4" key="1">
    <citation type="submission" date="2018-02" db="EMBL/GenBank/DDBJ databases">
        <title>The genomes of Aspergillus section Nigri reveals drivers in fungal speciation.</title>
        <authorList>
            <consortium name="DOE Joint Genome Institute"/>
            <person name="Vesth T.C."/>
            <person name="Nybo J."/>
            <person name="Theobald S."/>
            <person name="Brandl J."/>
            <person name="Frisvad J.C."/>
            <person name="Nielsen K.F."/>
            <person name="Lyhne E.K."/>
            <person name="Kogle M.E."/>
            <person name="Kuo A."/>
            <person name="Riley R."/>
            <person name="Clum A."/>
            <person name="Nolan M."/>
            <person name="Lipzen A."/>
            <person name="Salamov A."/>
            <person name="Henrissat B."/>
            <person name="Wiebenga A."/>
            <person name="De vries R.P."/>
            <person name="Grigoriev I.V."/>
            <person name="Mortensen U.H."/>
            <person name="Andersen M.R."/>
            <person name="Baker S.E."/>
        </authorList>
    </citation>
    <scope>NUCLEOTIDE SEQUENCE [LARGE SCALE GENOMIC DNA]</scope>
    <source>
        <strain evidence="3 4">CBS 101889</strain>
    </source>
</reference>
<evidence type="ECO:0000259" key="2">
    <source>
        <dbReference type="Pfam" id="PF21666"/>
    </source>
</evidence>
<dbReference type="OrthoDB" id="415532at2759"/>
<name>A0A395IAN6_ASPHC</name>